<evidence type="ECO:0008006" key="4">
    <source>
        <dbReference type="Google" id="ProtNLM"/>
    </source>
</evidence>
<sequence>MPFENQYPTQSLGEDEDEDEDEEEVQVQNNEVIKVNKGKQKKDMWFAEEEKYLVPAYINCSGDPEKGTDQKKEAVWNEIKGSYDASVVNNLNVLHKRTMKSLKKRWGQINEAVTSWVAALGLAERMQASGEVINDLEEKAHELYRHKRKDGQPFIFHHCWLGMQHLPRWMHGRDSTIVSEGSSKRSSDEAGMPKRPDGVKKVKAQKKLKGVTTSLDEFNNTLSGMSNERGMIRKEMSDMLEYQKHRDETKLRFKMFQFLMTKSHLEPFEEEYLAKLKEEFMK</sequence>
<dbReference type="PANTHER" id="PTHR45023">
    <property type="match status" value="1"/>
</dbReference>
<dbReference type="PANTHER" id="PTHR45023:SF4">
    <property type="entry name" value="GLYCINE-RICH PROTEIN-RELATED"/>
    <property type="match status" value="1"/>
</dbReference>
<dbReference type="RefSeq" id="XP_056685447.1">
    <property type="nucleotide sequence ID" value="XM_056829469.1"/>
</dbReference>
<feature type="compositionally biased region" description="Polar residues" evidence="1">
    <location>
        <begin position="1"/>
        <end position="12"/>
    </location>
</feature>
<dbReference type="GeneID" id="130461383"/>
<reference evidence="2" key="1">
    <citation type="journal article" date="2021" name="Nat. Commun.">
        <title>Genomic analyses provide insights into spinach domestication and the genetic basis of agronomic traits.</title>
        <authorList>
            <person name="Cai X."/>
            <person name="Sun X."/>
            <person name="Xu C."/>
            <person name="Sun H."/>
            <person name="Wang X."/>
            <person name="Ge C."/>
            <person name="Zhang Z."/>
            <person name="Wang Q."/>
            <person name="Fei Z."/>
            <person name="Jiao C."/>
            <person name="Wang Q."/>
        </authorList>
    </citation>
    <scope>NUCLEOTIDE SEQUENCE [LARGE SCALE GENOMIC DNA]</scope>
    <source>
        <strain evidence="2">cv. Varoflay</strain>
    </source>
</reference>
<evidence type="ECO:0000256" key="1">
    <source>
        <dbReference type="SAM" id="MobiDB-lite"/>
    </source>
</evidence>
<dbReference type="Proteomes" id="UP000813463">
    <property type="component" value="Chromosome 5"/>
</dbReference>
<accession>A0ABM3QQ04</accession>
<feature type="compositionally biased region" description="Acidic residues" evidence="1">
    <location>
        <begin position="13"/>
        <end position="25"/>
    </location>
</feature>
<feature type="region of interest" description="Disordered" evidence="1">
    <location>
        <begin position="1"/>
        <end position="28"/>
    </location>
</feature>
<organism evidence="2 3">
    <name type="scientific">Spinacia oleracea</name>
    <name type="common">Spinach</name>
    <dbReference type="NCBI Taxonomy" id="3562"/>
    <lineage>
        <taxon>Eukaryota</taxon>
        <taxon>Viridiplantae</taxon>
        <taxon>Streptophyta</taxon>
        <taxon>Embryophyta</taxon>
        <taxon>Tracheophyta</taxon>
        <taxon>Spermatophyta</taxon>
        <taxon>Magnoliopsida</taxon>
        <taxon>eudicotyledons</taxon>
        <taxon>Gunneridae</taxon>
        <taxon>Pentapetalae</taxon>
        <taxon>Caryophyllales</taxon>
        <taxon>Chenopodiaceae</taxon>
        <taxon>Chenopodioideae</taxon>
        <taxon>Anserineae</taxon>
        <taxon>Spinacia</taxon>
    </lineage>
</organism>
<feature type="region of interest" description="Disordered" evidence="1">
    <location>
        <begin position="176"/>
        <end position="198"/>
    </location>
</feature>
<reference evidence="3" key="2">
    <citation type="submission" date="2025-08" db="UniProtKB">
        <authorList>
            <consortium name="RefSeq"/>
        </authorList>
    </citation>
    <scope>IDENTIFICATION</scope>
    <source>
        <tissue evidence="3">Leaf</tissue>
    </source>
</reference>
<gene>
    <name evidence="3" type="primary">LOC130461383</name>
</gene>
<evidence type="ECO:0000313" key="2">
    <source>
        <dbReference type="Proteomes" id="UP000813463"/>
    </source>
</evidence>
<feature type="compositionally biased region" description="Basic and acidic residues" evidence="1">
    <location>
        <begin position="182"/>
        <end position="198"/>
    </location>
</feature>
<proteinExistence type="predicted"/>
<keyword evidence="2" id="KW-1185">Reference proteome</keyword>
<name>A0ABM3QQ04_SPIOL</name>
<protein>
    <recommendedName>
        <fullName evidence="4">No apical meristem-associated C-terminal domain-containing protein</fullName>
    </recommendedName>
</protein>
<evidence type="ECO:0000313" key="3">
    <source>
        <dbReference type="RefSeq" id="XP_056685447.1"/>
    </source>
</evidence>